<sequence>MRYTKRTTEPNYDGAGRNTRWAFKPMRTYFAKNNEVKVQGPYTTINVPSDLYTLLHFRYCKKTWRGCKERARTEDTVMLKYERQLRENLLKLPLDDILHNNTGYVRHLKKWKETGRANHNGRS</sequence>
<evidence type="ECO:0000313" key="1">
    <source>
        <dbReference type="EMBL" id="CAL1548286.1"/>
    </source>
</evidence>
<proteinExistence type="predicted"/>
<accession>A0AAV2IPZ3</accession>
<reference evidence="1 2" key="1">
    <citation type="submission" date="2024-04" db="EMBL/GenBank/DDBJ databases">
        <authorList>
            <consortium name="Genoscope - CEA"/>
            <person name="William W."/>
        </authorList>
    </citation>
    <scope>NUCLEOTIDE SEQUENCE [LARGE SCALE GENOMIC DNA]</scope>
</reference>
<name>A0AAV2IPZ3_LYMST</name>
<keyword evidence="2" id="KW-1185">Reference proteome</keyword>
<dbReference type="Proteomes" id="UP001497497">
    <property type="component" value="Unassembled WGS sequence"/>
</dbReference>
<organism evidence="1 2">
    <name type="scientific">Lymnaea stagnalis</name>
    <name type="common">Great pond snail</name>
    <name type="synonym">Helix stagnalis</name>
    <dbReference type="NCBI Taxonomy" id="6523"/>
    <lineage>
        <taxon>Eukaryota</taxon>
        <taxon>Metazoa</taxon>
        <taxon>Spiralia</taxon>
        <taxon>Lophotrochozoa</taxon>
        <taxon>Mollusca</taxon>
        <taxon>Gastropoda</taxon>
        <taxon>Heterobranchia</taxon>
        <taxon>Euthyneura</taxon>
        <taxon>Panpulmonata</taxon>
        <taxon>Hygrophila</taxon>
        <taxon>Lymnaeoidea</taxon>
        <taxon>Lymnaeidae</taxon>
        <taxon>Lymnaea</taxon>
    </lineage>
</organism>
<gene>
    <name evidence="1" type="ORF">GSLYS_00021603001</name>
</gene>
<protein>
    <submittedName>
        <fullName evidence="1">Uncharacterized protein</fullName>
    </submittedName>
</protein>
<dbReference type="AlphaFoldDB" id="A0AAV2IPZ3"/>
<comment type="caution">
    <text evidence="1">The sequence shown here is derived from an EMBL/GenBank/DDBJ whole genome shotgun (WGS) entry which is preliminary data.</text>
</comment>
<evidence type="ECO:0000313" key="2">
    <source>
        <dbReference type="Proteomes" id="UP001497497"/>
    </source>
</evidence>
<dbReference type="EMBL" id="CAXITT010001263">
    <property type="protein sequence ID" value="CAL1548286.1"/>
    <property type="molecule type" value="Genomic_DNA"/>
</dbReference>